<dbReference type="Proteomes" id="UP000177659">
    <property type="component" value="Unassembled WGS sequence"/>
</dbReference>
<gene>
    <name evidence="1" type="ORF">A3D62_02165</name>
</gene>
<name>A0A1F6D064_9BACT</name>
<comment type="caution">
    <text evidence="1">The sequence shown here is derived from an EMBL/GenBank/DDBJ whole genome shotgun (WGS) entry which is preliminary data.</text>
</comment>
<evidence type="ECO:0000313" key="1">
    <source>
        <dbReference type="EMBL" id="OGG54823.1"/>
    </source>
</evidence>
<reference evidence="1 2" key="1">
    <citation type="journal article" date="2016" name="Nat. Commun.">
        <title>Thousands of microbial genomes shed light on interconnected biogeochemical processes in an aquifer system.</title>
        <authorList>
            <person name="Anantharaman K."/>
            <person name="Brown C.T."/>
            <person name="Hug L.A."/>
            <person name="Sharon I."/>
            <person name="Castelle C.J."/>
            <person name="Probst A.J."/>
            <person name="Thomas B.C."/>
            <person name="Singh A."/>
            <person name="Wilkins M.J."/>
            <person name="Karaoz U."/>
            <person name="Brodie E.L."/>
            <person name="Williams K.H."/>
            <person name="Hubbard S.S."/>
            <person name="Banfield J.F."/>
        </authorList>
    </citation>
    <scope>NUCLEOTIDE SEQUENCE [LARGE SCALE GENOMIC DNA]</scope>
</reference>
<sequence>MGFRTKEKEQAINLRKKGKSLSEIKKLVPVSKSSLSLWLRGVSLSPKAFKRLEKRSKEGHKNAVRTRHSKSRLQFDTHVCEASEYIEGLVLDKNMKRLLASLLYYCEGEKNLHSGVRFTNSDPQLVRLFLFLLRSSFLLDETKFRVCMHLHSYHDPERMAAFWSRITRIPRNQFLKTFQKPNTGKTKKDGYNGCVSVRYNDSAITKQLIAHAEVFCTKGPIS</sequence>
<dbReference type="AlphaFoldDB" id="A0A1F6D064"/>
<evidence type="ECO:0000313" key="2">
    <source>
        <dbReference type="Proteomes" id="UP000177659"/>
    </source>
</evidence>
<proteinExistence type="predicted"/>
<accession>A0A1F6D064</accession>
<protein>
    <submittedName>
        <fullName evidence="1">Uncharacterized protein</fullName>
    </submittedName>
</protein>
<organism evidence="1 2">
    <name type="scientific">Candidatus Kaiserbacteria bacterium RIFCSPHIGHO2_02_FULL_49_11</name>
    <dbReference type="NCBI Taxonomy" id="1798489"/>
    <lineage>
        <taxon>Bacteria</taxon>
        <taxon>Candidatus Kaiseribacteriota</taxon>
    </lineage>
</organism>
<dbReference type="EMBL" id="MFLC01000030">
    <property type="protein sequence ID" value="OGG54823.1"/>
    <property type="molecule type" value="Genomic_DNA"/>
</dbReference>